<dbReference type="SUPFAM" id="SSF52172">
    <property type="entry name" value="CheY-like"/>
    <property type="match status" value="1"/>
</dbReference>
<dbReference type="EMBL" id="FNMV01000003">
    <property type="protein sequence ID" value="SDW52434.1"/>
    <property type="molecule type" value="Genomic_DNA"/>
</dbReference>
<organism evidence="8 9">
    <name type="scientific">Flavobacterium degerlachei</name>
    <dbReference type="NCBI Taxonomy" id="229203"/>
    <lineage>
        <taxon>Bacteria</taxon>
        <taxon>Pseudomonadati</taxon>
        <taxon>Bacteroidota</taxon>
        <taxon>Flavobacteriia</taxon>
        <taxon>Flavobacteriales</taxon>
        <taxon>Flavobacteriaceae</taxon>
        <taxon>Flavobacterium</taxon>
    </lineage>
</organism>
<dbReference type="InterPro" id="IPR036097">
    <property type="entry name" value="HisK_dim/P_sf"/>
</dbReference>
<keyword evidence="5" id="KW-0175">Coiled coil</keyword>
<keyword evidence="9" id="KW-1185">Reference proteome</keyword>
<dbReference type="CDD" id="cd00075">
    <property type="entry name" value="HATPase"/>
    <property type="match status" value="1"/>
</dbReference>
<feature type="domain" description="Histidine kinase" evidence="6">
    <location>
        <begin position="153"/>
        <end position="358"/>
    </location>
</feature>
<dbReference type="RefSeq" id="WP_091430029.1">
    <property type="nucleotide sequence ID" value="NZ_FNMV01000003.1"/>
</dbReference>
<dbReference type="InterPro" id="IPR003661">
    <property type="entry name" value="HisK_dim/P_dom"/>
</dbReference>
<gene>
    <name evidence="8" type="ORF">SAMN05444338_103115</name>
</gene>
<dbReference type="Gene3D" id="1.10.287.130">
    <property type="match status" value="1"/>
</dbReference>
<accession>A0A1H2UAF3</accession>
<feature type="domain" description="Response regulatory" evidence="7">
    <location>
        <begin position="7"/>
        <end position="124"/>
    </location>
</feature>
<dbReference type="Gene3D" id="3.40.50.2300">
    <property type="match status" value="1"/>
</dbReference>
<dbReference type="PROSITE" id="PS50110">
    <property type="entry name" value="RESPONSE_REGULATORY"/>
    <property type="match status" value="1"/>
</dbReference>
<dbReference type="Pfam" id="PF02518">
    <property type="entry name" value="HATPase_c"/>
    <property type="match status" value="1"/>
</dbReference>
<keyword evidence="8" id="KW-0808">Transferase</keyword>
<dbReference type="InterPro" id="IPR001789">
    <property type="entry name" value="Sig_transdc_resp-reg_receiver"/>
</dbReference>
<feature type="coiled-coil region" evidence="5">
    <location>
        <begin position="126"/>
        <end position="153"/>
    </location>
</feature>
<dbReference type="PROSITE" id="PS50109">
    <property type="entry name" value="HIS_KIN"/>
    <property type="match status" value="1"/>
</dbReference>
<dbReference type="InterPro" id="IPR004358">
    <property type="entry name" value="Sig_transdc_His_kin-like_C"/>
</dbReference>
<evidence type="ECO:0000256" key="1">
    <source>
        <dbReference type="ARBA" id="ARBA00000085"/>
    </source>
</evidence>
<dbReference type="PANTHER" id="PTHR43547">
    <property type="entry name" value="TWO-COMPONENT HISTIDINE KINASE"/>
    <property type="match status" value="1"/>
</dbReference>
<dbReference type="AlphaFoldDB" id="A0A1H2UAF3"/>
<dbReference type="CDD" id="cd00082">
    <property type="entry name" value="HisKA"/>
    <property type="match status" value="1"/>
</dbReference>
<dbReference type="Gene3D" id="3.30.565.10">
    <property type="entry name" value="Histidine kinase-like ATPase, C-terminal domain"/>
    <property type="match status" value="1"/>
</dbReference>
<evidence type="ECO:0000259" key="6">
    <source>
        <dbReference type="PROSITE" id="PS50109"/>
    </source>
</evidence>
<dbReference type="SUPFAM" id="SSF47384">
    <property type="entry name" value="Homodimeric domain of signal transducing histidine kinase"/>
    <property type="match status" value="1"/>
</dbReference>
<name>A0A1H2UAF3_9FLAO</name>
<dbReference type="SUPFAM" id="SSF55874">
    <property type="entry name" value="ATPase domain of HSP90 chaperone/DNA topoisomerase II/histidine kinase"/>
    <property type="match status" value="1"/>
</dbReference>
<dbReference type="OrthoDB" id="9781208at2"/>
<dbReference type="PRINTS" id="PR00344">
    <property type="entry name" value="BCTRLSENSOR"/>
</dbReference>
<dbReference type="InterPro" id="IPR005467">
    <property type="entry name" value="His_kinase_dom"/>
</dbReference>
<dbReference type="PANTHER" id="PTHR43547:SF2">
    <property type="entry name" value="HYBRID SIGNAL TRANSDUCTION HISTIDINE KINASE C"/>
    <property type="match status" value="1"/>
</dbReference>
<evidence type="ECO:0000256" key="2">
    <source>
        <dbReference type="ARBA" id="ARBA00012438"/>
    </source>
</evidence>
<dbReference type="STRING" id="229203.SAMN05444338_103115"/>
<evidence type="ECO:0000256" key="5">
    <source>
        <dbReference type="SAM" id="Coils"/>
    </source>
</evidence>
<evidence type="ECO:0000313" key="9">
    <source>
        <dbReference type="Proteomes" id="UP000198569"/>
    </source>
</evidence>
<evidence type="ECO:0000256" key="3">
    <source>
        <dbReference type="ARBA" id="ARBA00022553"/>
    </source>
</evidence>
<keyword evidence="3 4" id="KW-0597">Phosphoprotein</keyword>
<dbReference type="SMART" id="SM00387">
    <property type="entry name" value="HATPase_c"/>
    <property type="match status" value="1"/>
</dbReference>
<dbReference type="SMART" id="SM00388">
    <property type="entry name" value="HisKA"/>
    <property type="match status" value="1"/>
</dbReference>
<dbReference type="SMART" id="SM00448">
    <property type="entry name" value="REC"/>
    <property type="match status" value="1"/>
</dbReference>
<dbReference type="InterPro" id="IPR011006">
    <property type="entry name" value="CheY-like_superfamily"/>
</dbReference>
<keyword evidence="8" id="KW-0418">Kinase</keyword>
<dbReference type="EC" id="2.7.13.3" evidence="2"/>
<evidence type="ECO:0000313" key="8">
    <source>
        <dbReference type="EMBL" id="SDW52434.1"/>
    </source>
</evidence>
<sequence length="367" mass="41530">MQNKKHTLLLIDDKPENLMALKSILDLPEREIICCLSGSEALQVLLKKKVSLILVDVQMPDMDGYEFVEIIKSHPDTVFIPTIFVTAISNEHKYLTKAYDLGAIDFLSKPLNTEITRKKVESFLKIWDYDQELKKLNETLAQKNEELEQFAHIIAHDLKTPLGSIQTLINVIEEDYILKLDGDVAELFEMVKTSSKNMSVLIDDLLYYSKNVQDNEGKEVVNVESALDEVLKLINPSVNVEISKENLNHAIVFQPFAFNQIVSNLLSNAIKYNDKEVSNIKISFNPENFSLSVKDNGPGIENKYHTKIFEMFQTLGKSFNGESSTGIGLNLVKKLVERNDATIDVKNNDDIGCEFIISNLEVTNDIV</sequence>
<comment type="catalytic activity">
    <reaction evidence="1">
        <text>ATP + protein L-histidine = ADP + protein N-phospho-L-histidine.</text>
        <dbReference type="EC" id="2.7.13.3"/>
    </reaction>
</comment>
<dbReference type="GO" id="GO:0000155">
    <property type="term" value="F:phosphorelay sensor kinase activity"/>
    <property type="evidence" value="ECO:0007669"/>
    <property type="project" value="InterPro"/>
</dbReference>
<feature type="modified residue" description="4-aspartylphosphate" evidence="4">
    <location>
        <position position="56"/>
    </location>
</feature>
<dbReference type="Pfam" id="PF00072">
    <property type="entry name" value="Response_reg"/>
    <property type="match status" value="1"/>
</dbReference>
<dbReference type="Pfam" id="PF00512">
    <property type="entry name" value="HisKA"/>
    <property type="match status" value="1"/>
</dbReference>
<protein>
    <recommendedName>
        <fullName evidence="2">histidine kinase</fullName>
        <ecNumber evidence="2">2.7.13.3</ecNumber>
    </recommendedName>
</protein>
<reference evidence="9" key="1">
    <citation type="submission" date="2016-10" db="EMBL/GenBank/DDBJ databases">
        <authorList>
            <person name="Varghese N."/>
            <person name="Submissions S."/>
        </authorList>
    </citation>
    <scope>NUCLEOTIDE SEQUENCE [LARGE SCALE GENOMIC DNA]</scope>
    <source>
        <strain evidence="9">DSM 15718</strain>
    </source>
</reference>
<dbReference type="InterPro" id="IPR036890">
    <property type="entry name" value="HATPase_C_sf"/>
</dbReference>
<proteinExistence type="predicted"/>
<evidence type="ECO:0000256" key="4">
    <source>
        <dbReference type="PROSITE-ProRule" id="PRU00169"/>
    </source>
</evidence>
<dbReference type="Proteomes" id="UP000198569">
    <property type="component" value="Unassembled WGS sequence"/>
</dbReference>
<dbReference type="InterPro" id="IPR003594">
    <property type="entry name" value="HATPase_dom"/>
</dbReference>
<evidence type="ECO:0000259" key="7">
    <source>
        <dbReference type="PROSITE" id="PS50110"/>
    </source>
</evidence>